<evidence type="ECO:0000313" key="2">
    <source>
        <dbReference type="EMBL" id="MFA1558160.1"/>
    </source>
</evidence>
<feature type="region of interest" description="Disordered" evidence="1">
    <location>
        <begin position="65"/>
        <end position="90"/>
    </location>
</feature>
<organism evidence="2 3">
    <name type="scientific">Actinomadura chokoriensis</name>
    <dbReference type="NCBI Taxonomy" id="454156"/>
    <lineage>
        <taxon>Bacteria</taxon>
        <taxon>Bacillati</taxon>
        <taxon>Actinomycetota</taxon>
        <taxon>Actinomycetes</taxon>
        <taxon>Streptosporangiales</taxon>
        <taxon>Thermomonosporaceae</taxon>
        <taxon>Actinomadura</taxon>
    </lineage>
</organism>
<gene>
    <name evidence="2" type="ORF">SM436_31120</name>
</gene>
<dbReference type="Proteomes" id="UP001569904">
    <property type="component" value="Unassembled WGS sequence"/>
</dbReference>
<comment type="caution">
    <text evidence="2">The sequence shown here is derived from an EMBL/GenBank/DDBJ whole genome shotgun (WGS) entry which is preliminary data.</text>
</comment>
<name>A0ABV4R5G2_9ACTN</name>
<evidence type="ECO:0000313" key="3">
    <source>
        <dbReference type="Proteomes" id="UP001569904"/>
    </source>
</evidence>
<dbReference type="RefSeq" id="WP_371945071.1">
    <property type="nucleotide sequence ID" value="NZ_JAXCEH010000027.1"/>
</dbReference>
<keyword evidence="3" id="KW-1185">Reference proteome</keyword>
<sequence length="118" mass="12977">MHLDIDQALDDLRHAFPGICVWHGEFSGSLWALLPDRLVEARTAAGLARQLHAALPRPGAQVIRRPLPPTRRPDGTWTTAKPTAAGSPHRRDLAGRCRHVVRWLLTSCSHLTPATSLS</sequence>
<protein>
    <submittedName>
        <fullName evidence="2">Uncharacterized protein</fullName>
    </submittedName>
</protein>
<proteinExistence type="predicted"/>
<reference evidence="2 3" key="1">
    <citation type="submission" date="2023-11" db="EMBL/GenBank/DDBJ databases">
        <title>Actinomadura monticuli sp. nov., isolated from volcanic ash.</title>
        <authorList>
            <person name="Lee S.D."/>
            <person name="Yang H."/>
            <person name="Kim I.S."/>
        </authorList>
    </citation>
    <scope>NUCLEOTIDE SEQUENCE [LARGE SCALE GENOMIC DNA]</scope>
    <source>
        <strain evidence="2 3">DSM 45346</strain>
    </source>
</reference>
<accession>A0ABV4R5G2</accession>
<evidence type="ECO:0000256" key="1">
    <source>
        <dbReference type="SAM" id="MobiDB-lite"/>
    </source>
</evidence>
<dbReference type="EMBL" id="JAXCEH010000027">
    <property type="protein sequence ID" value="MFA1558160.1"/>
    <property type="molecule type" value="Genomic_DNA"/>
</dbReference>